<feature type="transmembrane region" description="Helical" evidence="2">
    <location>
        <begin position="395"/>
        <end position="415"/>
    </location>
</feature>
<keyword evidence="2" id="KW-0812">Transmembrane</keyword>
<organism evidence="4 5">
    <name type="scientific">Flavivirga jejuensis</name>
    <dbReference type="NCBI Taxonomy" id="870487"/>
    <lineage>
        <taxon>Bacteria</taxon>
        <taxon>Pseudomonadati</taxon>
        <taxon>Bacteroidota</taxon>
        <taxon>Flavobacteriia</taxon>
        <taxon>Flavobacteriales</taxon>
        <taxon>Flavobacteriaceae</taxon>
        <taxon>Flavivirga</taxon>
    </lineage>
</organism>
<dbReference type="EMBL" id="JAUOEL010000001">
    <property type="protein sequence ID" value="MDO5973492.1"/>
    <property type="molecule type" value="Genomic_DNA"/>
</dbReference>
<dbReference type="Pfam" id="PF13181">
    <property type="entry name" value="TPR_8"/>
    <property type="match status" value="1"/>
</dbReference>
<evidence type="ECO:0000256" key="2">
    <source>
        <dbReference type="SAM" id="Phobius"/>
    </source>
</evidence>
<keyword evidence="4" id="KW-0418">Kinase</keyword>
<name>A0ABT8WK48_9FLAO</name>
<protein>
    <submittedName>
        <fullName evidence="4">Histidine kinase</fullName>
    </submittedName>
</protein>
<sequence length="635" mass="73955">MGLNISSFSQERKMINFDSNREQYSQKFIDSLIVGSVANIDIPSFKRLLESDNNLHGWPYYYRLLSTNSLKNGQYDSVVFYCNKSIESYHKSENKREIDGRPLIRTYLNKGHALNELKNYKESIINYQKGYDLTKKYHFKWKSYLIKGIARNLSAIGNDSLALKYNIKASKDTVFMAVPRAAVATYMSIASYHEAKNDQITAKYYYKKALKASHMKHELYGEFKRNIPSIYGSLGSINFKENDIDSTLFYYKKAINASELYGIGTFKGAKENNLFYKSFVNVFEGPLEKGIQNLRRLIKDTKKMSQDKINQYDKDFMVRILQTLSIAYQKKGDSKEYSNLLNEGVNYLDKFHKMQLDENLEKLEIQYQTKEKDVSIAQLETSQKRQDIILKQQRIISYSLAGFLLLFLLLGYFFWKQRKLKAQYEKENLEQRLLRSQMNPHFVSNALNSICGLVQKGSDKTIPYINKLATLFRLTLENSREEFVSLNDEIIALSNYLEIQSNFSHDFDFDIVVEDVIDKEEVFIPPMLIQPFIENAILHGITNTDIRGYINIKIDLQYKNKLLTCRIDDNGIGYEKALNIKPNKSHKSLSVNIIGERLRIFKKKFKVNSRVSVEENKNKGTTIKLYLPYLIEQIS</sequence>
<dbReference type="InterPro" id="IPR019734">
    <property type="entry name" value="TPR_rpt"/>
</dbReference>
<feature type="domain" description="Signal transduction histidine kinase internal region" evidence="3">
    <location>
        <begin position="430"/>
        <end position="501"/>
    </location>
</feature>
<dbReference type="Pfam" id="PF06580">
    <property type="entry name" value="His_kinase"/>
    <property type="match status" value="1"/>
</dbReference>
<dbReference type="GO" id="GO:0016301">
    <property type="term" value="F:kinase activity"/>
    <property type="evidence" value="ECO:0007669"/>
    <property type="project" value="UniProtKB-KW"/>
</dbReference>
<dbReference type="PANTHER" id="PTHR34220">
    <property type="entry name" value="SENSOR HISTIDINE KINASE YPDA"/>
    <property type="match status" value="1"/>
</dbReference>
<dbReference type="Proteomes" id="UP001176806">
    <property type="component" value="Unassembled WGS sequence"/>
</dbReference>
<keyword evidence="4" id="KW-0808">Transferase</keyword>
<evidence type="ECO:0000259" key="3">
    <source>
        <dbReference type="Pfam" id="PF06580"/>
    </source>
</evidence>
<dbReference type="Gene3D" id="3.30.565.10">
    <property type="entry name" value="Histidine kinase-like ATPase, C-terminal domain"/>
    <property type="match status" value="1"/>
</dbReference>
<evidence type="ECO:0000313" key="5">
    <source>
        <dbReference type="Proteomes" id="UP001176806"/>
    </source>
</evidence>
<feature type="coiled-coil region" evidence="1">
    <location>
        <begin position="353"/>
        <end position="380"/>
    </location>
</feature>
<evidence type="ECO:0000313" key="4">
    <source>
        <dbReference type="EMBL" id="MDO5973492.1"/>
    </source>
</evidence>
<comment type="caution">
    <text evidence="4">The sequence shown here is derived from an EMBL/GenBank/DDBJ whole genome shotgun (WGS) entry which is preliminary data.</text>
</comment>
<keyword evidence="1" id="KW-0175">Coiled coil</keyword>
<dbReference type="SMART" id="SM00028">
    <property type="entry name" value="TPR"/>
    <property type="match status" value="4"/>
</dbReference>
<reference evidence="4" key="1">
    <citation type="submission" date="2023-07" db="EMBL/GenBank/DDBJ databases">
        <title>Two novel species in the genus Flavivirga.</title>
        <authorList>
            <person name="Kwon K."/>
        </authorList>
    </citation>
    <scope>NUCLEOTIDE SEQUENCE</scope>
    <source>
        <strain evidence="4">KACC 14158</strain>
    </source>
</reference>
<gene>
    <name evidence="4" type="ORF">Q4Q40_04775</name>
</gene>
<dbReference type="InterPro" id="IPR010559">
    <property type="entry name" value="Sig_transdc_His_kin_internal"/>
</dbReference>
<dbReference type="SUPFAM" id="SSF48452">
    <property type="entry name" value="TPR-like"/>
    <property type="match status" value="2"/>
</dbReference>
<dbReference type="RefSeq" id="WP_303300585.1">
    <property type="nucleotide sequence ID" value="NZ_BAABDA010000042.1"/>
</dbReference>
<dbReference type="Gene3D" id="1.25.40.10">
    <property type="entry name" value="Tetratricopeptide repeat domain"/>
    <property type="match status" value="2"/>
</dbReference>
<keyword evidence="5" id="KW-1185">Reference proteome</keyword>
<dbReference type="InterPro" id="IPR011990">
    <property type="entry name" value="TPR-like_helical_dom_sf"/>
</dbReference>
<proteinExistence type="predicted"/>
<keyword evidence="2" id="KW-1133">Transmembrane helix</keyword>
<dbReference type="SUPFAM" id="SSF55874">
    <property type="entry name" value="ATPase domain of HSP90 chaperone/DNA topoisomerase II/histidine kinase"/>
    <property type="match status" value="1"/>
</dbReference>
<keyword evidence="2" id="KW-0472">Membrane</keyword>
<accession>A0ABT8WK48</accession>
<evidence type="ECO:0000256" key="1">
    <source>
        <dbReference type="SAM" id="Coils"/>
    </source>
</evidence>
<dbReference type="InterPro" id="IPR036890">
    <property type="entry name" value="HATPase_C_sf"/>
</dbReference>
<dbReference type="InterPro" id="IPR050640">
    <property type="entry name" value="Bact_2-comp_sensor_kinase"/>
</dbReference>
<dbReference type="PANTHER" id="PTHR34220:SF7">
    <property type="entry name" value="SENSOR HISTIDINE KINASE YPDA"/>
    <property type="match status" value="1"/>
</dbReference>